<protein>
    <recommendedName>
        <fullName evidence="9">PQ-loop repeat-containing protein 2</fullName>
    </recommendedName>
</protein>
<feature type="transmembrane region" description="Helical" evidence="6">
    <location>
        <begin position="63"/>
        <end position="82"/>
    </location>
</feature>
<feature type="compositionally biased region" description="Low complexity" evidence="5">
    <location>
        <begin position="176"/>
        <end position="186"/>
    </location>
</feature>
<dbReference type="FunFam" id="1.20.1280.290:FF:000009">
    <property type="entry name" value="PQ loop repeat family protein"/>
    <property type="match status" value="1"/>
</dbReference>
<evidence type="ECO:0000256" key="6">
    <source>
        <dbReference type="SAM" id="Phobius"/>
    </source>
</evidence>
<evidence type="ECO:0000313" key="7">
    <source>
        <dbReference type="EMBL" id="KAK9839622.1"/>
    </source>
</evidence>
<dbReference type="PANTHER" id="PTHR16201:SF34">
    <property type="entry name" value="LYSOSOMAL AMINO ACID TRANSPORTER 1"/>
    <property type="match status" value="1"/>
</dbReference>
<feature type="transmembrane region" description="Helical" evidence="6">
    <location>
        <begin position="88"/>
        <end position="109"/>
    </location>
</feature>
<comment type="caution">
    <text evidence="7">The sequence shown here is derived from an EMBL/GenBank/DDBJ whole genome shotgun (WGS) entry which is preliminary data.</text>
</comment>
<evidence type="ECO:0008006" key="9">
    <source>
        <dbReference type="Google" id="ProtNLM"/>
    </source>
</evidence>
<dbReference type="AlphaFoldDB" id="A0AAW1S0M8"/>
<dbReference type="Gene3D" id="1.20.1280.290">
    <property type="match status" value="2"/>
</dbReference>
<evidence type="ECO:0000313" key="8">
    <source>
        <dbReference type="Proteomes" id="UP001445335"/>
    </source>
</evidence>
<keyword evidence="8" id="KW-1185">Reference proteome</keyword>
<accession>A0AAW1S0M8</accession>
<evidence type="ECO:0000256" key="3">
    <source>
        <dbReference type="ARBA" id="ARBA00022989"/>
    </source>
</evidence>
<keyword evidence="4 6" id="KW-0472">Membrane</keyword>
<feature type="compositionally biased region" description="Low complexity" evidence="5">
    <location>
        <begin position="211"/>
        <end position="222"/>
    </location>
</feature>
<dbReference type="InterPro" id="IPR051415">
    <property type="entry name" value="LAAT-1"/>
</dbReference>
<evidence type="ECO:0000256" key="5">
    <source>
        <dbReference type="SAM" id="MobiDB-lite"/>
    </source>
</evidence>
<evidence type="ECO:0000256" key="4">
    <source>
        <dbReference type="ARBA" id="ARBA00023136"/>
    </source>
</evidence>
<feature type="transmembrane region" description="Helical" evidence="6">
    <location>
        <begin position="26"/>
        <end position="42"/>
    </location>
</feature>
<keyword evidence="3 6" id="KW-1133">Transmembrane helix</keyword>
<proteinExistence type="predicted"/>
<organism evidence="7 8">
    <name type="scientific">Elliptochloris bilobata</name>
    <dbReference type="NCBI Taxonomy" id="381761"/>
    <lineage>
        <taxon>Eukaryota</taxon>
        <taxon>Viridiplantae</taxon>
        <taxon>Chlorophyta</taxon>
        <taxon>core chlorophytes</taxon>
        <taxon>Trebouxiophyceae</taxon>
        <taxon>Trebouxiophyceae incertae sedis</taxon>
        <taxon>Elliptochloris clade</taxon>
        <taxon>Elliptochloris</taxon>
    </lineage>
</organism>
<dbReference type="EMBL" id="JALJOU010000015">
    <property type="protein sequence ID" value="KAK9839622.1"/>
    <property type="molecule type" value="Genomic_DNA"/>
</dbReference>
<sequence>MSPCAHGAYEFFEVYFNDCVYNARDAVGFAAGVLSIGAWLVAQMPQIVSNCRNRSADALSAWFLAEWLLGDTCNLIGLLLVGDQLPTMTYTAMYFICMDTVLIMQYIYYGTLQRRRERARSLCARPRPHHAPPHHRLHAPAPHTHALPPYRPLPSEASCDMEGLAVGRARGGGDPAALGDLPPDLLSGKGERQSGGAGRLAIKRARGGGSPPTLGGPPTQGAPAGGGGGGEALLRWPFLVGAHPEWARVAGMAVGWVSSAFYVGSRVSQIVKNAQRRSAEGLALSMFAAAICANCLYGAGILLRSYSAAELLGSAPWLLGSLGTVALDMVIFVQGTHYARKKCLALQQLPGSGFAADPARSPAQA</sequence>
<evidence type="ECO:0000256" key="1">
    <source>
        <dbReference type="ARBA" id="ARBA00004141"/>
    </source>
</evidence>
<dbReference type="SMART" id="SM00679">
    <property type="entry name" value="CTNS"/>
    <property type="match status" value="2"/>
</dbReference>
<dbReference type="GO" id="GO:0098852">
    <property type="term" value="C:lytic vacuole membrane"/>
    <property type="evidence" value="ECO:0007669"/>
    <property type="project" value="UniProtKB-ARBA"/>
</dbReference>
<dbReference type="PANTHER" id="PTHR16201">
    <property type="entry name" value="SEVEN TRANSMEMBRANE PROTEIN 1-RELATED"/>
    <property type="match status" value="1"/>
</dbReference>
<dbReference type="Pfam" id="PF04193">
    <property type="entry name" value="PQ-loop"/>
    <property type="match status" value="2"/>
</dbReference>
<name>A0AAW1S0M8_9CHLO</name>
<feature type="transmembrane region" description="Helical" evidence="6">
    <location>
        <begin position="315"/>
        <end position="333"/>
    </location>
</feature>
<feature type="transmembrane region" description="Helical" evidence="6">
    <location>
        <begin position="282"/>
        <end position="303"/>
    </location>
</feature>
<reference evidence="7 8" key="1">
    <citation type="journal article" date="2024" name="Nat. Commun.">
        <title>Phylogenomics reveals the evolutionary origins of lichenization in chlorophyte algae.</title>
        <authorList>
            <person name="Puginier C."/>
            <person name="Libourel C."/>
            <person name="Otte J."/>
            <person name="Skaloud P."/>
            <person name="Haon M."/>
            <person name="Grisel S."/>
            <person name="Petersen M."/>
            <person name="Berrin J.G."/>
            <person name="Delaux P.M."/>
            <person name="Dal Grande F."/>
            <person name="Keller J."/>
        </authorList>
    </citation>
    <scope>NUCLEOTIDE SEQUENCE [LARGE SCALE GENOMIC DNA]</scope>
    <source>
        <strain evidence="7 8">SAG 245.80</strain>
    </source>
</reference>
<dbReference type="InterPro" id="IPR006603">
    <property type="entry name" value="PQ-loop_rpt"/>
</dbReference>
<dbReference type="GO" id="GO:0015174">
    <property type="term" value="F:basic amino acid transmembrane transporter activity"/>
    <property type="evidence" value="ECO:0007669"/>
    <property type="project" value="TreeGrafter"/>
</dbReference>
<dbReference type="Proteomes" id="UP001445335">
    <property type="component" value="Unassembled WGS sequence"/>
</dbReference>
<gene>
    <name evidence="7" type="ORF">WJX81_001406</name>
</gene>
<comment type="subcellular location">
    <subcellularLocation>
        <location evidence="1">Membrane</location>
        <topology evidence="1">Multi-pass membrane protein</topology>
    </subcellularLocation>
</comment>
<evidence type="ECO:0000256" key="2">
    <source>
        <dbReference type="ARBA" id="ARBA00022692"/>
    </source>
</evidence>
<feature type="region of interest" description="Disordered" evidence="5">
    <location>
        <begin position="176"/>
        <end position="228"/>
    </location>
</feature>
<keyword evidence="2 6" id="KW-0812">Transmembrane</keyword>